<keyword evidence="3" id="KW-1185">Reference proteome</keyword>
<name>A0A3R6Z0B5_9STRA</name>
<reference evidence="2 3" key="1">
    <citation type="submission" date="2018-08" db="EMBL/GenBank/DDBJ databases">
        <title>Aphanomyces genome sequencing and annotation.</title>
        <authorList>
            <person name="Minardi D."/>
            <person name="Oidtmann B."/>
            <person name="Van Der Giezen M."/>
            <person name="Studholme D.J."/>
        </authorList>
    </citation>
    <scope>NUCLEOTIDE SEQUENCE [LARGE SCALE GENOMIC DNA]</scope>
    <source>
        <strain evidence="2 3">NJM0002</strain>
    </source>
</reference>
<feature type="region of interest" description="Disordered" evidence="1">
    <location>
        <begin position="508"/>
        <end position="540"/>
    </location>
</feature>
<dbReference type="EMBL" id="QUSY01000262">
    <property type="protein sequence ID" value="RHY30918.1"/>
    <property type="molecule type" value="Genomic_DNA"/>
</dbReference>
<sequence length="540" mass="60796">MHAFRALEDVVTTGRKNMVDEHTRHQVVRAKYMTALQNKLQSLQQEYIAQLDIVAAQITSAMERQMLQLYKCHTTLQLVSPDEELPAKGSRTSASPPVFLAGPATSVHAFFTDNALPPTSWLASDPKVAATGQSGHCHVLVCQLDPAVQVHIRTRPHGHVDSFVFLPPAAPASSCPSTVGVIPQYYAVCAATPSSVDEAELRQLLQDAANPPSVIRGDDKATADALLHELHAKMKREVESYQRLLWNDLQPDQKRFPEDAQTLQQAVSKLQSHIQDEQDTQRETNEQVPPTPHILPGATKVPRAPLTKSDVEFAEYKDDVAGPGNTGGYIAFEEIEQFRPYQEAEKCPLHNQIRIDRMVQELPRVLAEKSFELGVCYMIDIVKEFNPRPFTPVQWRALKSNRIANKRLLEYTRVGLKHPQETIVEYVGVYCHMFFSHRQRMPQSYLNMRVALENFAEHRSTQPRMDGPTVGHLAWAYRTHQAYVRPQVRLILPCLDAMQLIKPLAGLASDRSSRRQDDDASLKQTRRRPESAHADIKAAA</sequence>
<evidence type="ECO:0000256" key="1">
    <source>
        <dbReference type="SAM" id="MobiDB-lite"/>
    </source>
</evidence>
<accession>A0A3R6Z0B5</accession>
<comment type="caution">
    <text evidence="2">The sequence shown here is derived from an EMBL/GenBank/DDBJ whole genome shotgun (WGS) entry which is preliminary data.</text>
</comment>
<feature type="region of interest" description="Disordered" evidence="1">
    <location>
        <begin position="269"/>
        <end position="301"/>
    </location>
</feature>
<feature type="compositionally biased region" description="Basic and acidic residues" evidence="1">
    <location>
        <begin position="511"/>
        <end position="540"/>
    </location>
</feature>
<organism evidence="2 3">
    <name type="scientific">Aphanomyces invadans</name>
    <dbReference type="NCBI Taxonomy" id="157072"/>
    <lineage>
        <taxon>Eukaryota</taxon>
        <taxon>Sar</taxon>
        <taxon>Stramenopiles</taxon>
        <taxon>Oomycota</taxon>
        <taxon>Saprolegniomycetes</taxon>
        <taxon>Saprolegniales</taxon>
        <taxon>Verrucalvaceae</taxon>
        <taxon>Aphanomyces</taxon>
    </lineage>
</organism>
<dbReference type="AlphaFoldDB" id="A0A3R6Z0B5"/>
<feature type="compositionally biased region" description="Basic and acidic residues" evidence="1">
    <location>
        <begin position="274"/>
        <end position="285"/>
    </location>
</feature>
<evidence type="ECO:0000313" key="3">
    <source>
        <dbReference type="Proteomes" id="UP000285060"/>
    </source>
</evidence>
<proteinExistence type="predicted"/>
<protein>
    <submittedName>
        <fullName evidence="2">Uncharacterized protein</fullName>
    </submittedName>
</protein>
<evidence type="ECO:0000313" key="2">
    <source>
        <dbReference type="EMBL" id="RHY30918.1"/>
    </source>
</evidence>
<dbReference type="Proteomes" id="UP000285060">
    <property type="component" value="Unassembled WGS sequence"/>
</dbReference>
<gene>
    <name evidence="2" type="ORF">DYB32_003923</name>
</gene>
<dbReference type="VEuPathDB" id="FungiDB:H310_04103"/>